<feature type="transmembrane region" description="Helical" evidence="1">
    <location>
        <begin position="56"/>
        <end position="78"/>
    </location>
</feature>
<sequence>MKFFIPTKKLFKAFLVAIFVLLLLNTLSIFLAINHNENRALEAFIIRLFDFNQEANIPSFFTSIQFLIATILLLIITVYKKMSGKKYMGWLGMTLVFSLLMLDEAVSIHEFLIGYLREKNNSSDFFYYVSVIVFGLVILGTTLIYIPFFNHLNRKLLFSMLLSAGIFLMGAIVFETLGENTFDANGQSFGYRLIYTVEETLEMLGLAVFINTLNWYISIKMQKISIVLTV</sequence>
<proteinExistence type="predicted"/>
<dbReference type="EMBL" id="ATNM01000064">
    <property type="protein sequence ID" value="EPR69547.1"/>
    <property type="molecule type" value="Genomic_DNA"/>
</dbReference>
<dbReference type="eggNOG" id="ENOG5031B6Q">
    <property type="taxonomic scope" value="Bacteria"/>
</dbReference>
<reference evidence="2 3" key="1">
    <citation type="journal article" date="2013" name="Genome Announc.">
        <title>Draft Genome Sequence of Cyclobacterium qasimii Strain M12-11BT, Isolated from Arctic Marine Sediment.</title>
        <authorList>
            <person name="Shivaji S."/>
            <person name="Ara S."/>
            <person name="Singh A."/>
            <person name="Kumar Pinnaka A."/>
        </authorList>
    </citation>
    <scope>NUCLEOTIDE SEQUENCE [LARGE SCALE GENOMIC DNA]</scope>
    <source>
        <strain evidence="2 3">M12-11B</strain>
    </source>
</reference>
<dbReference type="OrthoDB" id="850482at2"/>
<protein>
    <submittedName>
        <fullName evidence="2">Uncharacterized protein</fullName>
    </submittedName>
</protein>
<accession>S7VJ58</accession>
<keyword evidence="1" id="KW-0812">Transmembrane</keyword>
<dbReference type="AlphaFoldDB" id="S7VJ58"/>
<feature type="transmembrane region" description="Helical" evidence="1">
    <location>
        <begin position="125"/>
        <end position="149"/>
    </location>
</feature>
<keyword evidence="1" id="KW-1133">Transmembrane helix</keyword>
<evidence type="ECO:0000313" key="3">
    <source>
        <dbReference type="Proteomes" id="UP000014974"/>
    </source>
</evidence>
<organism evidence="2 3">
    <name type="scientific">Cyclobacterium qasimii M12-11B</name>
    <dbReference type="NCBI Taxonomy" id="641524"/>
    <lineage>
        <taxon>Bacteria</taxon>
        <taxon>Pseudomonadati</taxon>
        <taxon>Bacteroidota</taxon>
        <taxon>Cytophagia</taxon>
        <taxon>Cytophagales</taxon>
        <taxon>Cyclobacteriaceae</taxon>
        <taxon>Cyclobacterium</taxon>
    </lineage>
</organism>
<dbReference type="RefSeq" id="WP_020889066.1">
    <property type="nucleotide sequence ID" value="NZ_ATNM01000064.1"/>
</dbReference>
<feature type="transmembrane region" description="Helical" evidence="1">
    <location>
        <begin position="156"/>
        <end position="174"/>
    </location>
</feature>
<evidence type="ECO:0000256" key="1">
    <source>
        <dbReference type="SAM" id="Phobius"/>
    </source>
</evidence>
<comment type="caution">
    <text evidence="2">The sequence shown here is derived from an EMBL/GenBank/DDBJ whole genome shotgun (WGS) entry which is preliminary data.</text>
</comment>
<evidence type="ECO:0000313" key="2">
    <source>
        <dbReference type="EMBL" id="EPR69547.1"/>
    </source>
</evidence>
<keyword evidence="1" id="KW-0472">Membrane</keyword>
<name>S7VJ58_9BACT</name>
<feature type="transmembrane region" description="Helical" evidence="1">
    <location>
        <begin position="90"/>
        <end position="113"/>
    </location>
</feature>
<dbReference type="STRING" id="641524.ADICYQ_1332"/>
<dbReference type="Proteomes" id="UP000014974">
    <property type="component" value="Unassembled WGS sequence"/>
</dbReference>
<gene>
    <name evidence="2" type="ORF">ADICYQ_1332</name>
</gene>
<feature type="transmembrane region" description="Helical" evidence="1">
    <location>
        <begin position="194"/>
        <end position="217"/>
    </location>
</feature>